<evidence type="ECO:0000313" key="1">
    <source>
        <dbReference type="EMBL" id="TKT71201.1"/>
    </source>
</evidence>
<proteinExistence type="predicted"/>
<sequence length="254" mass="29649">MWIEIAHDYREIKAVLNPFWVPSAAQWDLHVLCVLTHRQMESPLTARSVVYEPIYSVDASRRSALRAVSYELAFSHDLPENWPTFAERPPPINYDLIAQGICDRQSTPAFIHEWGRLKELYGRYIELVHHSERVLAEGGQSISGAAEGHRIQRYWYAHWIRQRLSTLKARDRSPAERELARVCFRIANGSLRPARPYNRQWYGRLLDERAGIAAEQIKGSYRNLSVKKLRELLSDARISERHLPPLRVEAFRLR</sequence>
<gene>
    <name evidence="1" type="ORF">YH63_007150</name>
</gene>
<reference evidence="1" key="1">
    <citation type="submission" date="2019-04" db="EMBL/GenBank/DDBJ databases">
        <title>Whole genome sequencing of cave bacteria.</title>
        <authorList>
            <person name="Gan H.M."/>
            <person name="Barton H."/>
            <person name="Savka M.A."/>
        </authorList>
    </citation>
    <scope>NUCLEOTIDE SEQUENCE [LARGE SCALE GENOMIC DNA]</scope>
    <source>
        <strain evidence="1">LC387</strain>
    </source>
</reference>
<dbReference type="RefSeq" id="WP_137325141.1">
    <property type="nucleotide sequence ID" value="NZ_LBIA02000001.1"/>
</dbReference>
<keyword evidence="2" id="KW-1185">Reference proteome</keyword>
<evidence type="ECO:0000313" key="2">
    <source>
        <dbReference type="Proteomes" id="UP000034832"/>
    </source>
</evidence>
<dbReference type="OrthoDB" id="9844846at2"/>
<dbReference type="AlphaFoldDB" id="A0A4U6BMV7"/>
<protein>
    <submittedName>
        <fullName evidence="1">Uncharacterized protein</fullName>
    </submittedName>
</protein>
<dbReference type="Proteomes" id="UP000034832">
    <property type="component" value="Unassembled WGS sequence"/>
</dbReference>
<comment type="caution">
    <text evidence="1">The sequence shown here is derived from an EMBL/GenBank/DDBJ whole genome shotgun (WGS) entry which is preliminary data.</text>
</comment>
<accession>A0A4U6BMV7</accession>
<name>A0A4U6BMV7_9BRAD</name>
<dbReference type="EMBL" id="LBIA02000001">
    <property type="protein sequence ID" value="TKT71201.1"/>
    <property type="molecule type" value="Genomic_DNA"/>
</dbReference>
<organism evidence="1 2">
    <name type="scientific">Afipia massiliensis</name>
    <dbReference type="NCBI Taxonomy" id="211460"/>
    <lineage>
        <taxon>Bacteria</taxon>
        <taxon>Pseudomonadati</taxon>
        <taxon>Pseudomonadota</taxon>
        <taxon>Alphaproteobacteria</taxon>
        <taxon>Hyphomicrobiales</taxon>
        <taxon>Nitrobacteraceae</taxon>
        <taxon>Afipia</taxon>
    </lineage>
</organism>